<proteinExistence type="predicted"/>
<protein>
    <submittedName>
        <fullName evidence="1">Uncharacterized protein</fullName>
    </submittedName>
</protein>
<organism evidence="1">
    <name type="scientific">Timema bartmani</name>
    <dbReference type="NCBI Taxonomy" id="61472"/>
    <lineage>
        <taxon>Eukaryota</taxon>
        <taxon>Metazoa</taxon>
        <taxon>Ecdysozoa</taxon>
        <taxon>Arthropoda</taxon>
        <taxon>Hexapoda</taxon>
        <taxon>Insecta</taxon>
        <taxon>Pterygota</taxon>
        <taxon>Neoptera</taxon>
        <taxon>Polyneoptera</taxon>
        <taxon>Phasmatodea</taxon>
        <taxon>Timematodea</taxon>
        <taxon>Timematoidea</taxon>
        <taxon>Timematidae</taxon>
        <taxon>Timema</taxon>
    </lineage>
</organism>
<gene>
    <name evidence="1" type="ORF">TBIB3V08_LOCUS14052</name>
</gene>
<dbReference type="AlphaFoldDB" id="A0A7R9IAU7"/>
<dbReference type="EMBL" id="OD615727">
    <property type="protein sequence ID" value="CAD7451784.1"/>
    <property type="molecule type" value="Genomic_DNA"/>
</dbReference>
<name>A0A7R9IAU7_9NEOP</name>
<accession>A0A7R9IAU7</accession>
<reference evidence="1" key="1">
    <citation type="submission" date="2020-11" db="EMBL/GenBank/DDBJ databases">
        <authorList>
            <person name="Tran Van P."/>
        </authorList>
    </citation>
    <scope>NUCLEOTIDE SEQUENCE</scope>
</reference>
<evidence type="ECO:0000313" key="1">
    <source>
        <dbReference type="EMBL" id="CAD7451784.1"/>
    </source>
</evidence>
<sequence length="79" mass="9458">MTQYSYYFVTDLKLPQTDARRLWTICTHMLRHTPTRNTDNRDIPEPRRTTRNVWVHPINTPREDEGELYLHLSSTTIEG</sequence>